<dbReference type="InterPro" id="IPR051633">
    <property type="entry name" value="AceTr"/>
</dbReference>
<name>A0A2A9NZN6_9AGAR</name>
<feature type="transmembrane region" description="Helical" evidence="6">
    <location>
        <begin position="149"/>
        <end position="168"/>
    </location>
</feature>
<evidence type="ECO:0000256" key="6">
    <source>
        <dbReference type="SAM" id="Phobius"/>
    </source>
</evidence>
<evidence type="ECO:0000256" key="4">
    <source>
        <dbReference type="ARBA" id="ARBA00022989"/>
    </source>
</evidence>
<protein>
    <submittedName>
        <fullName evidence="7">Uncharacterized protein</fullName>
    </submittedName>
</protein>
<dbReference type="PANTHER" id="PTHR31123:SF1">
    <property type="entry name" value="ACCUMULATION OF DYADS PROTEIN 2-RELATED"/>
    <property type="match status" value="1"/>
</dbReference>
<keyword evidence="3 6" id="KW-0812">Transmembrane</keyword>
<evidence type="ECO:0000256" key="2">
    <source>
        <dbReference type="ARBA" id="ARBA00005587"/>
    </source>
</evidence>
<comment type="similarity">
    <text evidence="2">Belongs to the acetate uptake transporter (AceTr) (TC 2.A.96) family.</text>
</comment>
<comment type="subcellular location">
    <subcellularLocation>
        <location evidence="1">Membrane</location>
        <topology evidence="1">Multi-pass membrane protein</topology>
    </subcellularLocation>
</comment>
<feature type="transmembrane region" description="Helical" evidence="6">
    <location>
        <begin position="123"/>
        <end position="143"/>
    </location>
</feature>
<dbReference type="InterPro" id="IPR000791">
    <property type="entry name" value="Gpr1/Fun34/SatP-like"/>
</dbReference>
<evidence type="ECO:0000256" key="3">
    <source>
        <dbReference type="ARBA" id="ARBA00022692"/>
    </source>
</evidence>
<dbReference type="NCBIfam" id="NF038013">
    <property type="entry name" value="AceTr_1"/>
    <property type="match status" value="1"/>
</dbReference>
<reference evidence="7" key="1">
    <citation type="submission" date="2014-02" db="EMBL/GenBank/DDBJ databases">
        <title>Transposable element dynamics among asymbiotic and ectomycorrhizal Amanita fungi.</title>
        <authorList>
            <consortium name="DOE Joint Genome Institute"/>
            <person name="Hess J."/>
            <person name="Skrede I."/>
            <person name="Wolfe B."/>
            <person name="LaButti K."/>
            <person name="Ohm R.A."/>
            <person name="Grigoriev I.V."/>
            <person name="Pringle A."/>
        </authorList>
    </citation>
    <scope>NUCLEOTIDE SEQUENCE [LARGE SCALE GENOMIC DNA]</scope>
    <source>
        <strain evidence="7">SKay4041</strain>
    </source>
</reference>
<feature type="transmembrane region" description="Helical" evidence="6">
    <location>
        <begin position="25"/>
        <end position="46"/>
    </location>
</feature>
<dbReference type="Proteomes" id="UP000242287">
    <property type="component" value="Unassembled WGS sequence"/>
</dbReference>
<gene>
    <name evidence="7" type="ORF">AMATHDRAFT_137211</name>
</gene>
<evidence type="ECO:0000256" key="1">
    <source>
        <dbReference type="ARBA" id="ARBA00004141"/>
    </source>
</evidence>
<evidence type="ECO:0000313" key="8">
    <source>
        <dbReference type="Proteomes" id="UP000242287"/>
    </source>
</evidence>
<dbReference type="AlphaFoldDB" id="A0A2A9NZN6"/>
<evidence type="ECO:0000313" key="7">
    <source>
        <dbReference type="EMBL" id="PFH53580.1"/>
    </source>
</evidence>
<dbReference type="Pfam" id="PF01184">
    <property type="entry name" value="Gpr1_Fun34_YaaH"/>
    <property type="match status" value="1"/>
</dbReference>
<dbReference type="STRING" id="703135.A0A2A9NZN6"/>
<organism evidence="7 8">
    <name type="scientific">Amanita thiersii Skay4041</name>
    <dbReference type="NCBI Taxonomy" id="703135"/>
    <lineage>
        <taxon>Eukaryota</taxon>
        <taxon>Fungi</taxon>
        <taxon>Dikarya</taxon>
        <taxon>Basidiomycota</taxon>
        <taxon>Agaricomycotina</taxon>
        <taxon>Agaricomycetes</taxon>
        <taxon>Agaricomycetidae</taxon>
        <taxon>Agaricales</taxon>
        <taxon>Pluteineae</taxon>
        <taxon>Amanitaceae</taxon>
        <taxon>Amanita</taxon>
    </lineage>
</organism>
<keyword evidence="8" id="KW-1185">Reference proteome</keyword>
<keyword evidence="5 6" id="KW-0472">Membrane</keyword>
<evidence type="ECO:0000256" key="5">
    <source>
        <dbReference type="ARBA" id="ARBA00023136"/>
    </source>
</evidence>
<proteinExistence type="inferred from homology"/>
<feature type="transmembrane region" description="Helical" evidence="6">
    <location>
        <begin position="89"/>
        <end position="111"/>
    </location>
</feature>
<feature type="transmembrane region" description="Helical" evidence="6">
    <location>
        <begin position="180"/>
        <end position="200"/>
    </location>
</feature>
<dbReference type="PANTHER" id="PTHR31123">
    <property type="entry name" value="ACCUMULATION OF DYADS PROTEIN 2-RELATED"/>
    <property type="match status" value="1"/>
</dbReference>
<accession>A0A2A9NZN6</accession>
<dbReference type="GO" id="GO:0015123">
    <property type="term" value="F:acetate transmembrane transporter activity"/>
    <property type="evidence" value="ECO:0007669"/>
    <property type="project" value="TreeGrafter"/>
</dbReference>
<sequence length="218" mass="22869">MTNDIEKNVEAGGVPRAVAHRPTRIGNPGTLGLFSFASTTFILSLYNVRARGVATPNVIVGNAAGCGGLAQLLAGMWEFPRGNTFGATAFSSYGAFWIAYAIILIPGSGALEAYTDPRERENALGMFLVTWSFVTFFFCFASLRKSIGFIALFGLLSTTLAVLAAGAFTGSVNCTKGGGGVGIATALVAFYIGLSELLAAEEKSVVRFPIGVFTKRVD</sequence>
<dbReference type="EMBL" id="KZ301973">
    <property type="protein sequence ID" value="PFH53580.1"/>
    <property type="molecule type" value="Genomic_DNA"/>
</dbReference>
<dbReference type="OrthoDB" id="3648309at2759"/>
<keyword evidence="4 6" id="KW-1133">Transmembrane helix</keyword>
<feature type="transmembrane region" description="Helical" evidence="6">
    <location>
        <begin position="58"/>
        <end position="77"/>
    </location>
</feature>
<dbReference type="GO" id="GO:0005886">
    <property type="term" value="C:plasma membrane"/>
    <property type="evidence" value="ECO:0007669"/>
    <property type="project" value="TreeGrafter"/>
</dbReference>